<evidence type="ECO:0000313" key="3">
    <source>
        <dbReference type="Proteomes" id="UP001165092"/>
    </source>
</evidence>
<accession>A0A9W6UKJ0</accession>
<sequence length="88" mass="9586">MAGERAHLQDVSTEQSNAVVGPFPGRTKYLSFRPDLAEAVEFGEPVSHVSGQPVRGEFKATHEVHETHRNPRAPGENLRSPIRTGQAG</sequence>
<dbReference type="Proteomes" id="UP001165092">
    <property type="component" value="Unassembled WGS sequence"/>
</dbReference>
<protein>
    <submittedName>
        <fullName evidence="2">Uncharacterized protein</fullName>
    </submittedName>
</protein>
<proteinExistence type="predicted"/>
<feature type="region of interest" description="Disordered" evidence="1">
    <location>
        <begin position="1"/>
        <end position="24"/>
    </location>
</feature>
<gene>
    <name evidence="2" type="ORF">Nans01_40040</name>
</gene>
<reference evidence="2" key="1">
    <citation type="submission" date="2023-02" db="EMBL/GenBank/DDBJ databases">
        <title>Nocardiopsis ansamitocini NBRC 112285.</title>
        <authorList>
            <person name="Ichikawa N."/>
            <person name="Sato H."/>
            <person name="Tonouchi N."/>
        </authorList>
    </citation>
    <scope>NUCLEOTIDE SEQUENCE</scope>
    <source>
        <strain evidence="2">NBRC 112285</strain>
    </source>
</reference>
<comment type="caution">
    <text evidence="2">The sequence shown here is derived from an EMBL/GenBank/DDBJ whole genome shotgun (WGS) entry which is preliminary data.</text>
</comment>
<evidence type="ECO:0000313" key="2">
    <source>
        <dbReference type="EMBL" id="GLU49653.1"/>
    </source>
</evidence>
<dbReference type="AlphaFoldDB" id="A0A9W6UKJ0"/>
<keyword evidence="3" id="KW-1185">Reference proteome</keyword>
<feature type="region of interest" description="Disordered" evidence="1">
    <location>
        <begin position="63"/>
        <end position="88"/>
    </location>
</feature>
<organism evidence="2 3">
    <name type="scientific">Nocardiopsis ansamitocini</name>
    <dbReference type="NCBI Taxonomy" id="1670832"/>
    <lineage>
        <taxon>Bacteria</taxon>
        <taxon>Bacillati</taxon>
        <taxon>Actinomycetota</taxon>
        <taxon>Actinomycetes</taxon>
        <taxon>Streptosporangiales</taxon>
        <taxon>Nocardiopsidaceae</taxon>
        <taxon>Nocardiopsis</taxon>
    </lineage>
</organism>
<dbReference type="EMBL" id="BSQG01000008">
    <property type="protein sequence ID" value="GLU49653.1"/>
    <property type="molecule type" value="Genomic_DNA"/>
</dbReference>
<evidence type="ECO:0000256" key="1">
    <source>
        <dbReference type="SAM" id="MobiDB-lite"/>
    </source>
</evidence>
<name>A0A9W6UKJ0_9ACTN</name>